<proteinExistence type="predicted"/>
<feature type="compositionally biased region" description="Polar residues" evidence="1">
    <location>
        <begin position="247"/>
        <end position="268"/>
    </location>
</feature>
<accession>A0ABN8XZR2</accession>
<protein>
    <submittedName>
        <fullName evidence="2">Uncharacterized protein</fullName>
    </submittedName>
</protein>
<feature type="region of interest" description="Disordered" evidence="1">
    <location>
        <begin position="1"/>
        <end position="25"/>
    </location>
</feature>
<dbReference type="Proteomes" id="UP001176941">
    <property type="component" value="Chromosome 11"/>
</dbReference>
<sequence>MGVHWAPLLREGSPLQPPQPWCPQKESTDLIVQGAPPGLLCPLLGHVSARKSLADETLTVSMYDGAAPLDDLMRKSFRLRGRPPAAGPFPRPGPWGAESPPRSAGRPALPAPSPATVTAACCPEPIARPLHRPSLLIAPPEAGALILCLLLGRRLGSERESHGAPGPAGLYFRTLRGCDLITWPPTRLSRALGPGFGRRKKRGRLQPSTQARSSRNVCPRRLSEKNELPVDSPLSLSRPGHGEVSKRPSSLKNSPDQYNAAVTTNGEQPQGRCPQTRRRPGERAQSRHAEPAHASPPPGPEEKPRQQPPVRCETSGCCQLGVGAGGVLEGSTGGF</sequence>
<gene>
    <name evidence="2" type="ORF">MRATA1EN1_LOCUS3802</name>
</gene>
<feature type="region of interest" description="Disordered" evidence="1">
    <location>
        <begin position="189"/>
        <end position="335"/>
    </location>
</feature>
<feature type="compositionally biased region" description="Polar residues" evidence="1">
    <location>
        <begin position="206"/>
        <end position="216"/>
    </location>
</feature>
<evidence type="ECO:0000313" key="3">
    <source>
        <dbReference type="Proteomes" id="UP001176941"/>
    </source>
</evidence>
<keyword evidence="3" id="KW-1185">Reference proteome</keyword>
<name>A0ABN8XZR2_RANTA</name>
<evidence type="ECO:0000256" key="1">
    <source>
        <dbReference type="SAM" id="MobiDB-lite"/>
    </source>
</evidence>
<dbReference type="EMBL" id="OX459947">
    <property type="protein sequence ID" value="CAI9154840.1"/>
    <property type="molecule type" value="Genomic_DNA"/>
</dbReference>
<evidence type="ECO:0000313" key="2">
    <source>
        <dbReference type="EMBL" id="CAI9154840.1"/>
    </source>
</evidence>
<feature type="compositionally biased region" description="Basic and acidic residues" evidence="1">
    <location>
        <begin position="279"/>
        <end position="291"/>
    </location>
</feature>
<reference evidence="2" key="1">
    <citation type="submission" date="2023-04" db="EMBL/GenBank/DDBJ databases">
        <authorList>
            <consortium name="ELIXIR-Norway"/>
        </authorList>
    </citation>
    <scope>NUCLEOTIDE SEQUENCE [LARGE SCALE GENOMIC DNA]</scope>
</reference>
<feature type="compositionally biased region" description="Gly residues" evidence="1">
    <location>
        <begin position="322"/>
        <end position="335"/>
    </location>
</feature>
<feature type="region of interest" description="Disordered" evidence="1">
    <location>
        <begin position="80"/>
        <end position="112"/>
    </location>
</feature>
<organism evidence="2 3">
    <name type="scientific">Rangifer tarandus platyrhynchus</name>
    <name type="common">Svalbard reindeer</name>
    <dbReference type="NCBI Taxonomy" id="3082113"/>
    <lineage>
        <taxon>Eukaryota</taxon>
        <taxon>Metazoa</taxon>
        <taxon>Chordata</taxon>
        <taxon>Craniata</taxon>
        <taxon>Vertebrata</taxon>
        <taxon>Euteleostomi</taxon>
        <taxon>Mammalia</taxon>
        <taxon>Eutheria</taxon>
        <taxon>Laurasiatheria</taxon>
        <taxon>Artiodactyla</taxon>
        <taxon>Ruminantia</taxon>
        <taxon>Pecora</taxon>
        <taxon>Cervidae</taxon>
        <taxon>Odocoileinae</taxon>
        <taxon>Rangifer</taxon>
    </lineage>
</organism>